<dbReference type="InterPro" id="IPR001466">
    <property type="entry name" value="Beta-lactam-related"/>
</dbReference>
<dbReference type="PANTHER" id="PTHR46825:SF15">
    <property type="entry name" value="BETA-LACTAMASE-RELATED DOMAIN-CONTAINING PROTEIN"/>
    <property type="match status" value="1"/>
</dbReference>
<dbReference type="Gene3D" id="3.40.710.10">
    <property type="entry name" value="DD-peptidase/beta-lactamase superfamily"/>
    <property type="match status" value="1"/>
</dbReference>
<reference evidence="4 5" key="1">
    <citation type="submission" date="2018-06" db="EMBL/GenBank/DDBJ databases">
        <authorList>
            <consortium name="Pathogen Informatics"/>
            <person name="Doyle S."/>
        </authorList>
    </citation>
    <scope>NUCLEOTIDE SEQUENCE [LARGE SCALE GENOMIC DNA]</scope>
    <source>
        <strain evidence="4 5">NCTC10994</strain>
    </source>
</reference>
<dbReference type="PANTHER" id="PTHR46825">
    <property type="entry name" value="D-ALANYL-D-ALANINE-CARBOXYPEPTIDASE/ENDOPEPTIDASE AMPH"/>
    <property type="match status" value="1"/>
</dbReference>
<evidence type="ECO:0000259" key="3">
    <source>
        <dbReference type="Pfam" id="PF11954"/>
    </source>
</evidence>
<feature type="compositionally biased region" description="Low complexity" evidence="1">
    <location>
        <begin position="41"/>
        <end position="58"/>
    </location>
</feature>
<dbReference type="Pfam" id="PF00144">
    <property type="entry name" value="Beta-lactamase"/>
    <property type="match status" value="1"/>
</dbReference>
<evidence type="ECO:0000313" key="5">
    <source>
        <dbReference type="Proteomes" id="UP000249091"/>
    </source>
</evidence>
<dbReference type="EMBL" id="LS483468">
    <property type="protein sequence ID" value="SQI30408.1"/>
    <property type="molecule type" value="Genomic_DNA"/>
</dbReference>
<name>A0A2X4U5F0_9NOCA</name>
<dbReference type="AlphaFoldDB" id="A0A2X4U5F0"/>
<feature type="region of interest" description="Disordered" evidence="1">
    <location>
        <begin position="41"/>
        <end position="68"/>
    </location>
</feature>
<dbReference type="GO" id="GO:0016787">
    <property type="term" value="F:hydrolase activity"/>
    <property type="evidence" value="ECO:0007669"/>
    <property type="project" value="UniProtKB-KW"/>
</dbReference>
<protein>
    <submittedName>
        <fullName evidence="4">Penicillin-binding protein</fullName>
        <ecNumber evidence="4">3.4.-.-</ecNumber>
    </submittedName>
</protein>
<dbReference type="InterPro" id="IPR021860">
    <property type="entry name" value="Peptidase_S12_Pab87-rel_C"/>
</dbReference>
<evidence type="ECO:0000259" key="2">
    <source>
        <dbReference type="Pfam" id="PF00144"/>
    </source>
</evidence>
<dbReference type="Pfam" id="PF11954">
    <property type="entry name" value="DUF3471"/>
    <property type="match status" value="1"/>
</dbReference>
<proteinExistence type="predicted"/>
<dbReference type="SUPFAM" id="SSF56601">
    <property type="entry name" value="beta-lactamase/transpeptidase-like"/>
    <property type="match status" value="1"/>
</dbReference>
<dbReference type="Proteomes" id="UP000249091">
    <property type="component" value="Chromosome 1"/>
</dbReference>
<organism evidence="4 5">
    <name type="scientific">Rhodococcus coprophilus</name>
    <dbReference type="NCBI Taxonomy" id="38310"/>
    <lineage>
        <taxon>Bacteria</taxon>
        <taxon>Bacillati</taxon>
        <taxon>Actinomycetota</taxon>
        <taxon>Actinomycetes</taxon>
        <taxon>Mycobacteriales</taxon>
        <taxon>Nocardiaceae</taxon>
        <taxon>Rhodococcus</taxon>
    </lineage>
</organism>
<dbReference type="EC" id="3.4.-.-" evidence="4"/>
<evidence type="ECO:0000256" key="1">
    <source>
        <dbReference type="SAM" id="MobiDB-lite"/>
    </source>
</evidence>
<feature type="domain" description="Peptidase S12 Pab87-related C-terminal" evidence="3">
    <location>
        <begin position="461"/>
        <end position="534"/>
    </location>
</feature>
<gene>
    <name evidence="4" type="primary">ampH</name>
    <name evidence="4" type="ORF">NCTC10994_01562</name>
</gene>
<dbReference type="KEGG" id="rcr:NCTC10994_01562"/>
<dbReference type="Gene3D" id="2.40.128.600">
    <property type="match status" value="1"/>
</dbReference>
<keyword evidence="4" id="KW-0378">Hydrolase</keyword>
<dbReference type="STRING" id="1219011.GCA_001895045_01835"/>
<keyword evidence="5" id="KW-1185">Reference proteome</keyword>
<sequence length="558" mass="58556">MPLLPLGFDAAKEADMRLLRRHRSTMAVTVVALVAAGCASTSTENTGSSGSPSPNTATAEPSETVGALSPPQVAGVAIPDGQIDDAVAQVGDLARGLMDSSGIPGMAVAVVHGGETVFAEGFGVRREGSDEPIDPQTVFQLASMSKPIGSTVVAHQVDEGVVSWDTPVVEHLPSFTLADPYVGSHVTVGDLYSHRSGLPEHAGDDLEDIGYDRAEVIERLRYLPLGPYRITYDYTNFGLTAAAESVAVASGEDWADLSEQVLYEPLGMTSTSSRFADFAAQENRAPGHILVDGEYVARDVRMPDEQSPAGGISSSVEDVAKWLTMLLADGEYEGGRIASSAALQAAFTPQSTSSPPETPDSRAGSYGYGFNVGTSPAGRVTLSHSGAFASGAATAFTAIPSADVAIVVLTNAAPIGVPETLAAEFADLVQFGEVREDWSDLYTGAFSSFADPVGSLVGQSPPADPEPPKPLADYTGVYDNEYFGPARIEEDDGELALVIGPDDRTYPLTHWDGDVFTFPLSNENAPDGTISKAVFTPDDVTFEYWDTNGLGTFRKGDA</sequence>
<evidence type="ECO:0000313" key="4">
    <source>
        <dbReference type="EMBL" id="SQI30408.1"/>
    </source>
</evidence>
<feature type="domain" description="Beta-lactamase-related" evidence="2">
    <location>
        <begin position="92"/>
        <end position="427"/>
    </location>
</feature>
<dbReference type="InterPro" id="IPR050491">
    <property type="entry name" value="AmpC-like"/>
</dbReference>
<feature type="region of interest" description="Disordered" evidence="1">
    <location>
        <begin position="347"/>
        <end position="367"/>
    </location>
</feature>
<dbReference type="InterPro" id="IPR012338">
    <property type="entry name" value="Beta-lactam/transpept-like"/>
</dbReference>
<accession>A0A2X4U5F0</accession>